<evidence type="ECO:0000259" key="2">
    <source>
        <dbReference type="PROSITE" id="PS51782"/>
    </source>
</evidence>
<dbReference type="PANTHER" id="PTHR33734:SF22">
    <property type="entry name" value="MEMBRANE-BOUND LYTIC MUREIN TRANSGLYCOSYLASE D"/>
    <property type="match status" value="1"/>
</dbReference>
<dbReference type="InterPro" id="IPR018392">
    <property type="entry name" value="LysM"/>
</dbReference>
<feature type="signal peptide" evidence="1">
    <location>
        <begin position="1"/>
        <end position="21"/>
    </location>
</feature>
<dbReference type="Pfam" id="PF01476">
    <property type="entry name" value="LysM"/>
    <property type="match status" value="4"/>
</dbReference>
<dbReference type="SUPFAM" id="SSF53822">
    <property type="entry name" value="Periplasmic binding protein-like I"/>
    <property type="match status" value="1"/>
</dbReference>
<dbReference type="SUPFAM" id="SSF54106">
    <property type="entry name" value="LysM domain"/>
    <property type="match status" value="4"/>
</dbReference>
<accession>A0A365P0R9</accession>
<dbReference type="GO" id="GO:0008932">
    <property type="term" value="F:lytic endotransglycosylase activity"/>
    <property type="evidence" value="ECO:0007669"/>
    <property type="project" value="TreeGrafter"/>
</dbReference>
<dbReference type="RefSeq" id="WP_113989367.1">
    <property type="nucleotide sequence ID" value="NZ_QLST01000010.1"/>
</dbReference>
<sequence>MRLVKIVFLVFALWSSFFVTAQNNGKHTVKKGETVFSIAKQYQITPFDIYRLNPDAKNGIQENTVLLLPQKSTATKQVKEEVTTHVVAPKETLFSLAKKYEVSVADLKEWNPTIAKNGLKIGEEIIVRKDEVVQETGYVEVAAVKSKTETFSYKVLPQETKYGIAKKFNITIEELEKANPQIKESLSEGEILTIKRAVVKEVTKVNDQENFYTVKPQETLFGLSKELNLSQDELIRLNPELQEGLKEGMVLKLPKRVTSSGFTLSNKPLADLTKSVNKSQTKDLVLLLPFGLNKIQSDSTKTQTEILKTNKFLNMTLDFYAGAMMAIDSAKVLGLPVNVKILDIESTKNTSNVASVIAKNDFSTVSAVIGPFQTSHTETAAQLLSKYNTPVISPLSKEVGRMLPNLYYSVPSQKHITQMLFTHFEKNNGNVIAIISAKKGSSKDHISANYPNAKFASYNEKGGLDFEYLRTLFVKGQKNFVVLDSENRGFVLNVTNHLIKLKSEFDLQLAVLELYDTLDFEEIPITNLTELNMLFPSTKKEVNTPEGFIFESKFKKANGVSSNSIVNRGFDVTFDTLLRICQEDGFTITTTKFRTEHVESSFDYTNENGANVNTAGYLLYYDTDLTIKQVQ</sequence>
<dbReference type="InterPro" id="IPR028082">
    <property type="entry name" value="Peripla_BP_I"/>
</dbReference>
<name>A0A365P0R9_9FLAO</name>
<protein>
    <recommendedName>
        <fullName evidence="2">LysM domain-containing protein</fullName>
    </recommendedName>
</protein>
<feature type="domain" description="LysM" evidence="2">
    <location>
        <begin position="151"/>
        <end position="194"/>
    </location>
</feature>
<proteinExistence type="predicted"/>
<evidence type="ECO:0000313" key="4">
    <source>
        <dbReference type="Proteomes" id="UP000253319"/>
    </source>
</evidence>
<feature type="chain" id="PRO_5016784202" description="LysM domain-containing protein" evidence="1">
    <location>
        <begin position="22"/>
        <end position="631"/>
    </location>
</feature>
<gene>
    <name evidence="3" type="ORF">DPN68_09230</name>
</gene>
<evidence type="ECO:0000256" key="1">
    <source>
        <dbReference type="SAM" id="SignalP"/>
    </source>
</evidence>
<reference evidence="3 4" key="1">
    <citation type="submission" date="2018-06" db="EMBL/GenBank/DDBJ databases">
        <title>Flavobacterium tibetense sp. nov., isolated from a wetland YonghuCo on Tibetan Plateau.</title>
        <authorList>
            <person name="Xing P."/>
            <person name="Phurbu D."/>
            <person name="Lu H."/>
        </authorList>
    </citation>
    <scope>NUCLEOTIDE SEQUENCE [LARGE SCALE GENOMIC DNA]</scope>
    <source>
        <strain evidence="3 4">YH5</strain>
    </source>
</reference>
<dbReference type="OrthoDB" id="2149800at2"/>
<dbReference type="PANTHER" id="PTHR33734">
    <property type="entry name" value="LYSM DOMAIN-CONTAINING GPI-ANCHORED PROTEIN 2"/>
    <property type="match status" value="1"/>
</dbReference>
<feature type="domain" description="LysM" evidence="2">
    <location>
        <begin position="210"/>
        <end position="253"/>
    </location>
</feature>
<feature type="domain" description="LysM" evidence="2">
    <location>
        <begin position="25"/>
        <end position="68"/>
    </location>
</feature>
<dbReference type="InterPro" id="IPR036779">
    <property type="entry name" value="LysM_dom_sf"/>
</dbReference>
<keyword evidence="1" id="KW-0732">Signal</keyword>
<dbReference type="AlphaFoldDB" id="A0A365P0R9"/>
<keyword evidence="4" id="KW-1185">Reference proteome</keyword>
<dbReference type="Gene3D" id="3.40.50.2300">
    <property type="match status" value="1"/>
</dbReference>
<comment type="caution">
    <text evidence="3">The sequence shown here is derived from an EMBL/GenBank/DDBJ whole genome shotgun (WGS) entry which is preliminary data.</text>
</comment>
<dbReference type="CDD" id="cd00118">
    <property type="entry name" value="LysM"/>
    <property type="match status" value="4"/>
</dbReference>
<dbReference type="EMBL" id="QLST01000010">
    <property type="protein sequence ID" value="RBA28087.1"/>
    <property type="molecule type" value="Genomic_DNA"/>
</dbReference>
<organism evidence="3 4">
    <name type="scientific">Flavobacterium tibetense</name>
    <dbReference type="NCBI Taxonomy" id="2233533"/>
    <lineage>
        <taxon>Bacteria</taxon>
        <taxon>Pseudomonadati</taxon>
        <taxon>Bacteroidota</taxon>
        <taxon>Flavobacteriia</taxon>
        <taxon>Flavobacteriales</taxon>
        <taxon>Flavobacteriaceae</taxon>
        <taxon>Flavobacterium</taxon>
    </lineage>
</organism>
<evidence type="ECO:0000313" key="3">
    <source>
        <dbReference type="EMBL" id="RBA28087.1"/>
    </source>
</evidence>
<dbReference type="Gene3D" id="3.10.350.10">
    <property type="entry name" value="LysM domain"/>
    <property type="match status" value="4"/>
</dbReference>
<dbReference type="SMART" id="SM00257">
    <property type="entry name" value="LysM"/>
    <property type="match status" value="4"/>
</dbReference>
<dbReference type="Proteomes" id="UP000253319">
    <property type="component" value="Unassembled WGS sequence"/>
</dbReference>
<dbReference type="PROSITE" id="PS51782">
    <property type="entry name" value="LYSM"/>
    <property type="match status" value="4"/>
</dbReference>
<feature type="domain" description="LysM" evidence="2">
    <location>
        <begin position="83"/>
        <end position="127"/>
    </location>
</feature>